<proteinExistence type="predicted"/>
<dbReference type="AlphaFoldDB" id="A0A7C9R506"/>
<evidence type="ECO:0000313" key="4">
    <source>
        <dbReference type="Proteomes" id="UP000481252"/>
    </source>
</evidence>
<dbReference type="SUPFAM" id="SSF47598">
    <property type="entry name" value="Ribbon-helix-helix"/>
    <property type="match status" value="1"/>
</dbReference>
<feature type="region of interest" description="Disordered" evidence="1">
    <location>
        <begin position="58"/>
        <end position="88"/>
    </location>
</feature>
<feature type="compositionally biased region" description="Basic and acidic residues" evidence="1">
    <location>
        <begin position="68"/>
        <end position="88"/>
    </location>
</feature>
<evidence type="ECO:0000256" key="1">
    <source>
        <dbReference type="SAM" id="MobiDB-lite"/>
    </source>
</evidence>
<dbReference type="InterPro" id="IPR053853">
    <property type="entry name" value="FitA-like_RHH"/>
</dbReference>
<dbReference type="Pfam" id="PF22513">
    <property type="entry name" value="FitA-like_RHH"/>
    <property type="match status" value="1"/>
</dbReference>
<sequence length="88" mass="10045">MGNMLIRNIPDDVLLRLKEQARSAGKSTEQLAREALADKARPSREEIIRRMDAIRTSSKHVSGQQIIDEIRRDRDNNLGRHPGLDDDN</sequence>
<protein>
    <recommendedName>
        <fullName evidence="2">Antitoxin FitA-like ribbon-helix-helix domain-containing protein</fullName>
    </recommendedName>
</protein>
<evidence type="ECO:0000313" key="3">
    <source>
        <dbReference type="EMBL" id="NGN40079.1"/>
    </source>
</evidence>
<dbReference type="EMBL" id="JAAKZG010000001">
    <property type="protein sequence ID" value="NGN40079.1"/>
    <property type="molecule type" value="Genomic_DNA"/>
</dbReference>
<name>A0A7C9R506_9HYPH</name>
<dbReference type="Proteomes" id="UP000481252">
    <property type="component" value="Unassembled WGS sequence"/>
</dbReference>
<evidence type="ECO:0000259" key="2">
    <source>
        <dbReference type="Pfam" id="PF22513"/>
    </source>
</evidence>
<comment type="caution">
    <text evidence="3">The sequence shown here is derived from an EMBL/GenBank/DDBJ whole genome shotgun (WGS) entry which is preliminary data.</text>
</comment>
<keyword evidence="4" id="KW-1185">Reference proteome</keyword>
<feature type="domain" description="Antitoxin FitA-like ribbon-helix-helix" evidence="2">
    <location>
        <begin position="3"/>
        <end position="38"/>
    </location>
</feature>
<dbReference type="InterPro" id="IPR010985">
    <property type="entry name" value="Ribbon_hlx_hlx"/>
</dbReference>
<reference evidence="3 4" key="1">
    <citation type="submission" date="2020-02" db="EMBL/GenBank/DDBJ databases">
        <title>Genome sequence of the type strain CGMCC 1.15528 of Mesorhizobium zhangyense.</title>
        <authorList>
            <person name="Gao J."/>
            <person name="Sun J."/>
        </authorList>
    </citation>
    <scope>NUCLEOTIDE SEQUENCE [LARGE SCALE GENOMIC DNA]</scope>
    <source>
        <strain evidence="3 4">CGMCC 1.15528</strain>
    </source>
</reference>
<organism evidence="3 4">
    <name type="scientific">Mesorhizobium zhangyense</name>
    <dbReference type="NCBI Taxonomy" id="1776730"/>
    <lineage>
        <taxon>Bacteria</taxon>
        <taxon>Pseudomonadati</taxon>
        <taxon>Pseudomonadota</taxon>
        <taxon>Alphaproteobacteria</taxon>
        <taxon>Hyphomicrobiales</taxon>
        <taxon>Phyllobacteriaceae</taxon>
        <taxon>Mesorhizobium</taxon>
    </lineage>
</organism>
<dbReference type="GO" id="GO:0006355">
    <property type="term" value="P:regulation of DNA-templated transcription"/>
    <property type="evidence" value="ECO:0007669"/>
    <property type="project" value="InterPro"/>
</dbReference>
<accession>A0A7C9R506</accession>
<gene>
    <name evidence="3" type="ORF">G6N74_03275</name>
</gene>